<evidence type="ECO:0000313" key="1">
    <source>
        <dbReference type="EMBL" id="KAI3788957.1"/>
    </source>
</evidence>
<accession>A0ACB9H077</accession>
<proteinExistence type="predicted"/>
<gene>
    <name evidence="1" type="ORF">L2E82_01740</name>
</gene>
<sequence>MTVTTHHHQSSKLLEGLAICRYYLVSLNVVMRIDLDIKLLESFAENQASFVSKEEANQLKKTLVEARQLVNFLFSNNPENFLNPVIRG</sequence>
<evidence type="ECO:0000313" key="2">
    <source>
        <dbReference type="Proteomes" id="UP001055811"/>
    </source>
</evidence>
<reference evidence="2" key="1">
    <citation type="journal article" date="2022" name="Mol. Ecol. Resour.">
        <title>The genomes of chicory, endive, great burdock and yacon provide insights into Asteraceae palaeo-polyploidization history and plant inulin production.</title>
        <authorList>
            <person name="Fan W."/>
            <person name="Wang S."/>
            <person name="Wang H."/>
            <person name="Wang A."/>
            <person name="Jiang F."/>
            <person name="Liu H."/>
            <person name="Zhao H."/>
            <person name="Xu D."/>
            <person name="Zhang Y."/>
        </authorList>
    </citation>
    <scope>NUCLEOTIDE SEQUENCE [LARGE SCALE GENOMIC DNA]</scope>
    <source>
        <strain evidence="2">cv. Punajuju</strain>
    </source>
</reference>
<keyword evidence="2" id="KW-1185">Reference proteome</keyword>
<comment type="caution">
    <text evidence="1">The sequence shown here is derived from an EMBL/GenBank/DDBJ whole genome shotgun (WGS) entry which is preliminary data.</text>
</comment>
<dbReference type="Proteomes" id="UP001055811">
    <property type="component" value="Linkage Group LG01"/>
</dbReference>
<dbReference type="EMBL" id="CM042009">
    <property type="protein sequence ID" value="KAI3788957.1"/>
    <property type="molecule type" value="Genomic_DNA"/>
</dbReference>
<protein>
    <submittedName>
        <fullName evidence="1">Uncharacterized protein</fullName>
    </submittedName>
</protein>
<reference evidence="1 2" key="2">
    <citation type="journal article" date="2022" name="Mol. Ecol. Resour.">
        <title>The genomes of chicory, endive, great burdock and yacon provide insights into Asteraceae paleo-polyploidization history and plant inulin production.</title>
        <authorList>
            <person name="Fan W."/>
            <person name="Wang S."/>
            <person name="Wang H."/>
            <person name="Wang A."/>
            <person name="Jiang F."/>
            <person name="Liu H."/>
            <person name="Zhao H."/>
            <person name="Xu D."/>
            <person name="Zhang Y."/>
        </authorList>
    </citation>
    <scope>NUCLEOTIDE SEQUENCE [LARGE SCALE GENOMIC DNA]</scope>
    <source>
        <strain evidence="2">cv. Punajuju</strain>
        <tissue evidence="1">Leaves</tissue>
    </source>
</reference>
<organism evidence="1 2">
    <name type="scientific">Cichorium intybus</name>
    <name type="common">Chicory</name>
    <dbReference type="NCBI Taxonomy" id="13427"/>
    <lineage>
        <taxon>Eukaryota</taxon>
        <taxon>Viridiplantae</taxon>
        <taxon>Streptophyta</taxon>
        <taxon>Embryophyta</taxon>
        <taxon>Tracheophyta</taxon>
        <taxon>Spermatophyta</taxon>
        <taxon>Magnoliopsida</taxon>
        <taxon>eudicotyledons</taxon>
        <taxon>Gunneridae</taxon>
        <taxon>Pentapetalae</taxon>
        <taxon>asterids</taxon>
        <taxon>campanulids</taxon>
        <taxon>Asterales</taxon>
        <taxon>Asteraceae</taxon>
        <taxon>Cichorioideae</taxon>
        <taxon>Cichorieae</taxon>
        <taxon>Cichoriinae</taxon>
        <taxon>Cichorium</taxon>
    </lineage>
</organism>
<name>A0ACB9H077_CICIN</name>